<reference evidence="3 5" key="2">
    <citation type="submission" date="2016-01" db="EMBL/GenBank/DDBJ databases">
        <authorList>
            <person name="Oliw E.H."/>
        </authorList>
    </citation>
    <scope>NUCLEOTIDE SEQUENCE [LARGE SCALE GENOMIC DNA]</scope>
    <source>
        <strain evidence="3 5">CMW7705B</strain>
    </source>
</reference>
<name>A0A081Q6Y5_STRMT</name>
<evidence type="ECO:0000313" key="4">
    <source>
        <dbReference type="Proteomes" id="UP000028090"/>
    </source>
</evidence>
<dbReference type="AlphaFoldDB" id="A0A081Q6Y5"/>
<evidence type="ECO:0000256" key="1">
    <source>
        <dbReference type="SAM" id="Phobius"/>
    </source>
</evidence>
<organism evidence="2 4">
    <name type="scientific">Streptococcus mitis</name>
    <dbReference type="NCBI Taxonomy" id="28037"/>
    <lineage>
        <taxon>Bacteria</taxon>
        <taxon>Bacillati</taxon>
        <taxon>Bacillota</taxon>
        <taxon>Bacilli</taxon>
        <taxon>Lactobacillales</taxon>
        <taxon>Streptococcaceae</taxon>
        <taxon>Streptococcus</taxon>
        <taxon>Streptococcus mitis group</taxon>
    </lineage>
</organism>
<evidence type="ECO:0000313" key="2">
    <source>
        <dbReference type="EMBL" id="KEQ38708.1"/>
    </source>
</evidence>
<dbReference type="Proteomes" id="UP000028090">
    <property type="component" value="Unassembled WGS sequence"/>
</dbReference>
<feature type="transmembrane region" description="Helical" evidence="1">
    <location>
        <begin position="7"/>
        <end position="29"/>
    </location>
</feature>
<accession>A0A081Q6Y5</accession>
<keyword evidence="1" id="KW-1133">Transmembrane helix</keyword>
<dbReference type="PATRIC" id="fig|28037.231.peg.1796"/>
<protein>
    <submittedName>
        <fullName evidence="2">Uncharacterized protein</fullName>
    </submittedName>
</protein>
<proteinExistence type="predicted"/>
<dbReference type="EMBL" id="JPFU01000002">
    <property type="protein sequence ID" value="KEQ38708.1"/>
    <property type="molecule type" value="Genomic_DNA"/>
</dbReference>
<keyword evidence="1" id="KW-0472">Membrane</keyword>
<sequence>MINKYNLFKILCIGTIVSCFPIFILILIQQNLNIEINYQNVIFLFYPLIIFSILLFSLFLYHWFKSDIKYMLKGLRATYELRKFAHFESDSILDTQNKQISTQKSIVNKANRSLLTLSMIYTKDGAILRWKVPNNHESFLKVQEIFPAIKTKLHTMEPDLFFTNIAPSDGRWYQATGSYNHSRLK</sequence>
<reference evidence="2 4" key="1">
    <citation type="submission" date="2014-05" db="EMBL/GenBank/DDBJ databases">
        <authorList>
            <person name="Daugherty S.C."/>
            <person name="Tallon L.J."/>
            <person name="Sadzewicz L."/>
            <person name="Kilian M."/>
            <person name="Tettelin H."/>
        </authorList>
    </citation>
    <scope>NUCLEOTIDE SEQUENCE [LARGE SCALE GENOMIC DNA]</scope>
    <source>
        <strain evidence="2 4">SK629</strain>
    </source>
</reference>
<keyword evidence="1" id="KW-0812">Transmembrane</keyword>
<dbReference type="EMBL" id="LRQR01000103">
    <property type="protein sequence ID" value="KXA58446.1"/>
    <property type="molecule type" value="Genomic_DNA"/>
</dbReference>
<evidence type="ECO:0000313" key="3">
    <source>
        <dbReference type="EMBL" id="KXA58446.1"/>
    </source>
</evidence>
<feature type="transmembrane region" description="Helical" evidence="1">
    <location>
        <begin position="41"/>
        <end position="64"/>
    </location>
</feature>
<gene>
    <name evidence="3" type="ORF">HMPREF3228_01811</name>
    <name evidence="2" type="ORF">SK629_0113</name>
</gene>
<dbReference type="Proteomes" id="UP000070065">
    <property type="component" value="Unassembled WGS sequence"/>
</dbReference>
<comment type="caution">
    <text evidence="2">The sequence shown here is derived from an EMBL/GenBank/DDBJ whole genome shotgun (WGS) entry which is preliminary data.</text>
</comment>
<evidence type="ECO:0000313" key="5">
    <source>
        <dbReference type="Proteomes" id="UP000070065"/>
    </source>
</evidence>